<evidence type="ECO:0000256" key="2">
    <source>
        <dbReference type="ARBA" id="ARBA00023315"/>
    </source>
</evidence>
<reference evidence="5" key="2">
    <citation type="submission" date="2015-04" db="EMBL/GenBank/DDBJ databases">
        <title>The complete genome sequence of Erythrobacter sp. s21-N3.</title>
        <authorList>
            <person name="Zhuang L."/>
            <person name="Liu Y."/>
            <person name="Shao Z."/>
        </authorList>
    </citation>
    <scope>NUCLEOTIDE SEQUENCE [LARGE SCALE GENOMIC DNA]</scope>
    <source>
        <strain evidence="5">s21-N3</strain>
    </source>
</reference>
<sequence>MSAKARPDFTIAADSLDCPDVRALIDLHLARAPRSSPVRTIPALSAEQLAQSDLSFFTARLDGALAAIGALREINAAKGEIKSMRTADAYLGKGAGSAILSHLLGLARSRRYRWVGLETGRASAYLAAQRLYQKHGFRECPPYNDYPIDDFVMCMGLEIG</sequence>
<dbReference type="Gene3D" id="3.40.630.30">
    <property type="match status" value="1"/>
</dbReference>
<dbReference type="InterPro" id="IPR016181">
    <property type="entry name" value="Acyl_CoA_acyltransferase"/>
</dbReference>
<evidence type="ECO:0000259" key="3">
    <source>
        <dbReference type="PROSITE" id="PS51186"/>
    </source>
</evidence>
<dbReference type="CDD" id="cd04301">
    <property type="entry name" value="NAT_SF"/>
    <property type="match status" value="1"/>
</dbReference>
<protein>
    <submittedName>
        <fullName evidence="4">N-acetyltransferase</fullName>
    </submittedName>
</protein>
<proteinExistence type="predicted"/>
<dbReference type="SUPFAM" id="SSF55729">
    <property type="entry name" value="Acyl-CoA N-acyltransferases (Nat)"/>
    <property type="match status" value="1"/>
</dbReference>
<dbReference type="OrthoDB" id="9803233at2"/>
<keyword evidence="5" id="KW-1185">Reference proteome</keyword>
<accession>A0A0H4VEB1</accession>
<reference evidence="4 5" key="1">
    <citation type="journal article" date="2015" name="Int. J. Syst. Evol. Microbiol.">
        <title>Erythrobacter atlanticus sp. nov., a bacterium from ocean sediment able to degrade polycyclic aromatic hydrocarbons.</title>
        <authorList>
            <person name="Zhuang L."/>
            <person name="Liu Y."/>
            <person name="Wang L."/>
            <person name="Wang W."/>
            <person name="Shao Z."/>
        </authorList>
    </citation>
    <scope>NUCLEOTIDE SEQUENCE [LARGE SCALE GENOMIC DNA]</scope>
    <source>
        <strain evidence="5">s21-N3</strain>
    </source>
</reference>
<dbReference type="PATRIC" id="fig|1648404.4.peg.916"/>
<evidence type="ECO:0000313" key="5">
    <source>
        <dbReference type="Proteomes" id="UP000059113"/>
    </source>
</evidence>
<dbReference type="EMBL" id="CP011310">
    <property type="protein sequence ID" value="AKQ41429.1"/>
    <property type="molecule type" value="Genomic_DNA"/>
</dbReference>
<keyword evidence="1 4" id="KW-0808">Transferase</keyword>
<dbReference type="InterPro" id="IPR000182">
    <property type="entry name" value="GNAT_dom"/>
</dbReference>
<evidence type="ECO:0000313" key="4">
    <source>
        <dbReference type="EMBL" id="AKQ41429.1"/>
    </source>
</evidence>
<dbReference type="PROSITE" id="PS51186">
    <property type="entry name" value="GNAT"/>
    <property type="match status" value="1"/>
</dbReference>
<dbReference type="PANTHER" id="PTHR43877">
    <property type="entry name" value="AMINOALKYLPHOSPHONATE N-ACETYLTRANSFERASE-RELATED-RELATED"/>
    <property type="match status" value="1"/>
</dbReference>
<dbReference type="InterPro" id="IPR050832">
    <property type="entry name" value="Bact_Acetyltransf"/>
</dbReference>
<dbReference type="RefSeq" id="WP_048884948.1">
    <property type="nucleotide sequence ID" value="NZ_CP011310.1"/>
</dbReference>
<dbReference type="STRING" id="1648404.CP97_04370"/>
<dbReference type="KEGG" id="ery:CP97_04370"/>
<dbReference type="PANTHER" id="PTHR43877:SF5">
    <property type="entry name" value="BLL8307 PROTEIN"/>
    <property type="match status" value="1"/>
</dbReference>
<name>A0A0H4VEB1_9SPHN</name>
<organism evidence="4 5">
    <name type="scientific">Aurantiacibacter atlanticus</name>
    <dbReference type="NCBI Taxonomy" id="1648404"/>
    <lineage>
        <taxon>Bacteria</taxon>
        <taxon>Pseudomonadati</taxon>
        <taxon>Pseudomonadota</taxon>
        <taxon>Alphaproteobacteria</taxon>
        <taxon>Sphingomonadales</taxon>
        <taxon>Erythrobacteraceae</taxon>
        <taxon>Aurantiacibacter</taxon>
    </lineage>
</organism>
<dbReference type="AlphaFoldDB" id="A0A0H4VEB1"/>
<dbReference type="Pfam" id="PF00583">
    <property type="entry name" value="Acetyltransf_1"/>
    <property type="match status" value="1"/>
</dbReference>
<dbReference type="Proteomes" id="UP000059113">
    <property type="component" value="Chromosome"/>
</dbReference>
<feature type="domain" description="N-acetyltransferase" evidence="3">
    <location>
        <begin position="11"/>
        <end position="158"/>
    </location>
</feature>
<gene>
    <name evidence="4" type="ORF">CP97_04370</name>
</gene>
<evidence type="ECO:0000256" key="1">
    <source>
        <dbReference type="ARBA" id="ARBA00022679"/>
    </source>
</evidence>
<keyword evidence="2" id="KW-0012">Acyltransferase</keyword>
<dbReference type="GO" id="GO:0016747">
    <property type="term" value="F:acyltransferase activity, transferring groups other than amino-acyl groups"/>
    <property type="evidence" value="ECO:0007669"/>
    <property type="project" value="InterPro"/>
</dbReference>